<dbReference type="GO" id="GO:0043531">
    <property type="term" value="F:ADP binding"/>
    <property type="evidence" value="ECO:0007669"/>
    <property type="project" value="InterPro"/>
</dbReference>
<dbReference type="GO" id="GO:0061809">
    <property type="term" value="F:NAD+ nucleosidase activity, cyclic ADP-ribose generating"/>
    <property type="evidence" value="ECO:0007669"/>
    <property type="project" value="UniProtKB-EC"/>
</dbReference>
<organism evidence="9 10">
    <name type="scientific">Lithocarpus litseifolius</name>
    <dbReference type="NCBI Taxonomy" id="425828"/>
    <lineage>
        <taxon>Eukaryota</taxon>
        <taxon>Viridiplantae</taxon>
        <taxon>Streptophyta</taxon>
        <taxon>Embryophyta</taxon>
        <taxon>Tracheophyta</taxon>
        <taxon>Spermatophyta</taxon>
        <taxon>Magnoliopsida</taxon>
        <taxon>eudicotyledons</taxon>
        <taxon>Gunneridae</taxon>
        <taxon>Pentapetalae</taxon>
        <taxon>rosids</taxon>
        <taxon>fabids</taxon>
        <taxon>Fagales</taxon>
        <taxon>Fagaceae</taxon>
        <taxon>Lithocarpus</taxon>
    </lineage>
</organism>
<dbReference type="InterPro" id="IPR027417">
    <property type="entry name" value="P-loop_NTPase"/>
</dbReference>
<dbReference type="Proteomes" id="UP001459277">
    <property type="component" value="Unassembled WGS sequence"/>
</dbReference>
<accession>A0AAW2C9T4</accession>
<feature type="compositionally biased region" description="Acidic residues" evidence="7">
    <location>
        <begin position="1251"/>
        <end position="1272"/>
    </location>
</feature>
<reference evidence="9 10" key="1">
    <citation type="submission" date="2024-01" db="EMBL/GenBank/DDBJ databases">
        <title>A telomere-to-telomere, gap-free genome of sweet tea (Lithocarpus litseifolius).</title>
        <authorList>
            <person name="Zhou J."/>
        </authorList>
    </citation>
    <scope>NUCLEOTIDE SEQUENCE [LARGE SCALE GENOMIC DNA]</scope>
    <source>
        <strain evidence="9">Zhou-2022a</strain>
        <tissue evidence="9">Leaf</tissue>
    </source>
</reference>
<dbReference type="InterPro" id="IPR002182">
    <property type="entry name" value="NB-ARC"/>
</dbReference>
<dbReference type="InterPro" id="IPR032675">
    <property type="entry name" value="LRR_dom_sf"/>
</dbReference>
<dbReference type="InterPro" id="IPR042197">
    <property type="entry name" value="Apaf_helical"/>
</dbReference>
<evidence type="ECO:0000256" key="3">
    <source>
        <dbReference type="ARBA" id="ARBA00022737"/>
    </source>
</evidence>
<evidence type="ECO:0000256" key="1">
    <source>
        <dbReference type="ARBA" id="ARBA00011982"/>
    </source>
</evidence>
<protein>
    <recommendedName>
        <fullName evidence="1">ADP-ribosyl cyclase/cyclic ADP-ribose hydrolase</fullName>
        <ecNumber evidence="1">3.2.2.6</ecNumber>
    </recommendedName>
</protein>
<evidence type="ECO:0000256" key="5">
    <source>
        <dbReference type="ARBA" id="ARBA00023027"/>
    </source>
</evidence>
<dbReference type="EMBL" id="JAZDWU010000008">
    <property type="protein sequence ID" value="KAK9995071.1"/>
    <property type="molecule type" value="Genomic_DNA"/>
</dbReference>
<evidence type="ECO:0000256" key="2">
    <source>
        <dbReference type="ARBA" id="ARBA00022614"/>
    </source>
</evidence>
<feature type="region of interest" description="Disordered" evidence="7">
    <location>
        <begin position="1219"/>
        <end position="1278"/>
    </location>
</feature>
<evidence type="ECO:0000259" key="8">
    <source>
        <dbReference type="PROSITE" id="PS50104"/>
    </source>
</evidence>
<dbReference type="EC" id="3.2.2.6" evidence="1"/>
<comment type="catalytic activity">
    <reaction evidence="6">
        <text>NAD(+) + H2O = ADP-D-ribose + nicotinamide + H(+)</text>
        <dbReference type="Rhea" id="RHEA:16301"/>
        <dbReference type="ChEBI" id="CHEBI:15377"/>
        <dbReference type="ChEBI" id="CHEBI:15378"/>
        <dbReference type="ChEBI" id="CHEBI:17154"/>
        <dbReference type="ChEBI" id="CHEBI:57540"/>
        <dbReference type="ChEBI" id="CHEBI:57967"/>
        <dbReference type="EC" id="3.2.2.6"/>
    </reaction>
    <physiologicalReaction direction="left-to-right" evidence="6">
        <dbReference type="Rhea" id="RHEA:16302"/>
    </physiologicalReaction>
</comment>
<keyword evidence="2" id="KW-0433">Leucine-rich repeat</keyword>
<dbReference type="InterPro" id="IPR044974">
    <property type="entry name" value="Disease_R_plants"/>
</dbReference>
<sequence>MISETVGLRPEGLGWVYVAFGLWVSEFCDLDLMVGFEDCSRFIRIFSMASMGTERASSSSSFTPCWTYDVFLSFRGEDTRNGFTDHLYFALKQKGIFTFRDDEKLERGKSISPKLLKAIEESRFAIVILSRNYASSIWCLDELAKIIKCMKETGMTILPIFYKVDPSDVRKQTGTFAEAFVKHKKENKKKEQKWRATLREVANLSGWHLQDGPESKIIQNIVGELWHKLTYAYSKDTKDQVGIISRAEKLKSFLTMGLNDVRIIGVWGMGGIGKTTLARVVFHMVSNKFEGCCFLANVREVYEKEGLVRLQEQFILQIFNESMSIQDVCHGVSVIKNRLRHKRILLVLDDVNQLDQINKLAEKRIWFGSGSRVIITTRDKHLLELLEVDEILGIEGLNYNEALHLLSLKAFKKVHPPKDYIEVSKDIVYYANGLPLAIEILGSFLFGRSIDKWKSTLNKLKEFPNNEILEVLKISFDGLDEAEKEIFLHIACFFNHKIKNDVVKILAYLHLSPNVGMEVLVEKSLIKVRGNRLWMHDLLQEMGRHIVYQECPKEPGKRSKLWSFRDINNVLTNNKGTEAIQGIVLEFYILEKVDWNPEAFAKLQYLKLLKICGVHLTNDLKHLPNSLRFLDWKGYPLKSLPSSFQSNELVELCMCCSYIERLWKGTKSFEMLKFIKLTKSQKLIETPDIIKVPNLMTLVLEDCINLRKIHPSIGIHKMLTILNLEGCKNLTSLPSKFEMDCLTYLNLSRCSKIKQIPEFGRNMKRVHTLLLGGTGITKLPTSIEHLTNLDSLSLWDCKNLVCLPSTICNLKLVRLVDLYGCSKLDRLPENLGNAESLERLYMSRTAIRKVPSSIGLLKNLKTLSFNECKGLSSSSSSSNKLWNELLPFYSMPRSPDPMDLLFSSLSGACSLTGLSLSDCNLKAISNDIGSLFSLELLDLSGNDFVCLPQSIIQLSKLKCMVLDSCTSLQSLPKLPLNIESIYAEGCISLEMLPDQLKSRDSLEPSLSLRNCFKLANNQSCIDWFILGIKKSLKISLSPTEKYEIVIPGSEMPEWFRHQSMGAEVNIKQPSHLYNEWMGIVVCIGFCSHDVDHQISCLIPLYCSLTANGKRMSPALGSSLIPKVLPDHLWLLYVTPQFFDEKSNKLLSEGDANGFTQIGIKIETGGPGEEVKKCGFRMIYNKDIKDLDQTMAQHSNSSISPYESLAMIVECDKAKRSCDDYDGPGLSGERSSNEISNPKRIKRQTETHGNSDCEELSEYKDCDEELSDWDESNESNPDG</sequence>
<dbReference type="GO" id="GO:0007165">
    <property type="term" value="P:signal transduction"/>
    <property type="evidence" value="ECO:0007669"/>
    <property type="project" value="InterPro"/>
</dbReference>
<dbReference type="PROSITE" id="PS50104">
    <property type="entry name" value="TIR"/>
    <property type="match status" value="1"/>
</dbReference>
<dbReference type="SUPFAM" id="SSF52540">
    <property type="entry name" value="P-loop containing nucleoside triphosphate hydrolases"/>
    <property type="match status" value="1"/>
</dbReference>
<dbReference type="Pfam" id="PF00931">
    <property type="entry name" value="NB-ARC"/>
    <property type="match status" value="1"/>
</dbReference>
<dbReference type="AlphaFoldDB" id="A0AAW2C9T4"/>
<evidence type="ECO:0000313" key="9">
    <source>
        <dbReference type="EMBL" id="KAK9995071.1"/>
    </source>
</evidence>
<keyword evidence="3" id="KW-0677">Repeat</keyword>
<keyword evidence="4" id="KW-0378">Hydrolase</keyword>
<evidence type="ECO:0000256" key="4">
    <source>
        <dbReference type="ARBA" id="ARBA00022801"/>
    </source>
</evidence>
<dbReference type="InterPro" id="IPR035897">
    <property type="entry name" value="Toll_tir_struct_dom_sf"/>
</dbReference>
<dbReference type="InterPro" id="IPR058192">
    <property type="entry name" value="WHD_ROQ1-like"/>
</dbReference>
<dbReference type="PRINTS" id="PR00364">
    <property type="entry name" value="DISEASERSIST"/>
</dbReference>
<keyword evidence="5" id="KW-0520">NAD</keyword>
<dbReference type="Pfam" id="PF01582">
    <property type="entry name" value="TIR"/>
    <property type="match status" value="1"/>
</dbReference>
<dbReference type="SUPFAM" id="SSF52200">
    <property type="entry name" value="Toll/Interleukin receptor TIR domain"/>
    <property type="match status" value="1"/>
</dbReference>
<dbReference type="Gene3D" id="3.40.50.10140">
    <property type="entry name" value="Toll/interleukin-1 receptor homology (TIR) domain"/>
    <property type="match status" value="1"/>
</dbReference>
<dbReference type="SUPFAM" id="SSF52058">
    <property type="entry name" value="L domain-like"/>
    <property type="match status" value="2"/>
</dbReference>
<dbReference type="GO" id="GO:0006952">
    <property type="term" value="P:defense response"/>
    <property type="evidence" value="ECO:0007669"/>
    <property type="project" value="InterPro"/>
</dbReference>
<dbReference type="InterPro" id="IPR000157">
    <property type="entry name" value="TIR_dom"/>
</dbReference>
<evidence type="ECO:0000256" key="7">
    <source>
        <dbReference type="SAM" id="MobiDB-lite"/>
    </source>
</evidence>
<evidence type="ECO:0000256" key="6">
    <source>
        <dbReference type="ARBA" id="ARBA00047304"/>
    </source>
</evidence>
<dbReference type="Gene3D" id="1.10.8.430">
    <property type="entry name" value="Helical domain of apoptotic protease-activating factors"/>
    <property type="match status" value="1"/>
</dbReference>
<dbReference type="Pfam" id="PF23282">
    <property type="entry name" value="WHD_ROQ1"/>
    <property type="match status" value="1"/>
</dbReference>
<dbReference type="Pfam" id="PF20160">
    <property type="entry name" value="C-JID"/>
    <property type="match status" value="1"/>
</dbReference>
<keyword evidence="10" id="KW-1185">Reference proteome</keyword>
<dbReference type="FunFam" id="3.40.50.10140:FF:000007">
    <property type="entry name" value="Disease resistance protein (TIR-NBS-LRR class)"/>
    <property type="match status" value="1"/>
</dbReference>
<dbReference type="Gene3D" id="3.40.50.300">
    <property type="entry name" value="P-loop containing nucleotide triphosphate hydrolases"/>
    <property type="match status" value="1"/>
</dbReference>
<gene>
    <name evidence="9" type="ORF">SO802_024774</name>
</gene>
<dbReference type="PANTHER" id="PTHR11017">
    <property type="entry name" value="LEUCINE-RICH REPEAT-CONTAINING PROTEIN"/>
    <property type="match status" value="1"/>
</dbReference>
<dbReference type="InterPro" id="IPR045344">
    <property type="entry name" value="C-JID"/>
</dbReference>
<evidence type="ECO:0000313" key="10">
    <source>
        <dbReference type="Proteomes" id="UP001459277"/>
    </source>
</evidence>
<comment type="caution">
    <text evidence="9">The sequence shown here is derived from an EMBL/GenBank/DDBJ whole genome shotgun (WGS) entry which is preliminary data.</text>
</comment>
<dbReference type="PANTHER" id="PTHR11017:SF559">
    <property type="entry name" value="DISEASE RESISTANCE PROTEIN CHL1"/>
    <property type="match status" value="1"/>
</dbReference>
<dbReference type="Gene3D" id="3.80.10.10">
    <property type="entry name" value="Ribonuclease Inhibitor"/>
    <property type="match status" value="3"/>
</dbReference>
<proteinExistence type="predicted"/>
<dbReference type="SMART" id="SM00255">
    <property type="entry name" value="TIR"/>
    <property type="match status" value="1"/>
</dbReference>
<feature type="domain" description="TIR" evidence="8">
    <location>
        <begin position="66"/>
        <end position="233"/>
    </location>
</feature>
<name>A0AAW2C9T4_9ROSI</name>